<evidence type="ECO:0000259" key="2">
    <source>
        <dbReference type="Pfam" id="PF23047"/>
    </source>
</evidence>
<dbReference type="Pfam" id="PF23049">
    <property type="entry name" value="DUF7039"/>
    <property type="match status" value="1"/>
</dbReference>
<evidence type="ECO:0000259" key="3">
    <source>
        <dbReference type="Pfam" id="PF23049"/>
    </source>
</evidence>
<name>A0A2G5TRK0_9PELO</name>
<feature type="domain" description="DUF7040" evidence="4">
    <location>
        <begin position="335"/>
        <end position="449"/>
    </location>
</feature>
<dbReference type="OrthoDB" id="5793389at2759"/>
<dbReference type="InterPro" id="IPR055468">
    <property type="entry name" value="DUF7040"/>
</dbReference>
<feature type="domain" description="DUF7038" evidence="2">
    <location>
        <begin position="82"/>
        <end position="176"/>
    </location>
</feature>
<reference evidence="6" key="1">
    <citation type="submission" date="2017-10" db="EMBL/GenBank/DDBJ databases">
        <title>Rapid genome shrinkage in a self-fertile nematode reveals novel sperm competition proteins.</title>
        <authorList>
            <person name="Yin D."/>
            <person name="Schwarz E.M."/>
            <person name="Thomas C.G."/>
            <person name="Felde R.L."/>
            <person name="Korf I.F."/>
            <person name="Cutter A.D."/>
            <person name="Schartner C.M."/>
            <person name="Ralston E.J."/>
            <person name="Meyer B.J."/>
            <person name="Haag E.S."/>
        </authorList>
    </citation>
    <scope>NUCLEOTIDE SEQUENCE [LARGE SCALE GENOMIC DNA]</scope>
    <source>
        <strain evidence="6">JU1422</strain>
    </source>
</reference>
<feature type="domain" description="DUF7037" evidence="1">
    <location>
        <begin position="21"/>
        <end position="62"/>
    </location>
</feature>
<accession>A0A2G5TRK0</accession>
<proteinExistence type="predicted"/>
<organism evidence="5 6">
    <name type="scientific">Caenorhabditis nigoni</name>
    <dbReference type="NCBI Taxonomy" id="1611254"/>
    <lineage>
        <taxon>Eukaryota</taxon>
        <taxon>Metazoa</taxon>
        <taxon>Ecdysozoa</taxon>
        <taxon>Nematoda</taxon>
        <taxon>Chromadorea</taxon>
        <taxon>Rhabditida</taxon>
        <taxon>Rhabditina</taxon>
        <taxon>Rhabditomorpha</taxon>
        <taxon>Rhabditoidea</taxon>
        <taxon>Rhabditidae</taxon>
        <taxon>Peloderinae</taxon>
        <taxon>Caenorhabditis</taxon>
    </lineage>
</organism>
<feature type="domain" description="DUF7039" evidence="3">
    <location>
        <begin position="210"/>
        <end position="322"/>
    </location>
</feature>
<evidence type="ECO:0000259" key="4">
    <source>
        <dbReference type="Pfam" id="PF23051"/>
    </source>
</evidence>
<dbReference type="Pfam" id="PF23047">
    <property type="entry name" value="DUF7038"/>
    <property type="match status" value="1"/>
</dbReference>
<sequence>MNTEMELCKTLQATTLREVESSRGFCVEVNDENVKFFTIEHGLVEMERTYEEASLGKYYDILPDSYEYSADPISRCEVWEENGEVFVKTYAIHPNVLQLPKEMAKRFRYRVWSPFLKYLNDPEEKFIDNFLGGTVGQIKAKYHPSGSSLFEIVDIYKEKVPRMGTGFMLATPWTMEFVYKNVKSTCLADQQNSLAINKDYKASDQDRQLGIVIEAEYTNLATTSSWRTPPPGYKDTISYIFSRNLGIIRWAHNDPVMDEVHPEGHYNQNQGPNHRVQNTRDVKFRLGKWVAFGLNMKKRDMKTITGPNRGILKYTAGKVEEVANQKVTRTDGGVLEMDASFLFDHKELENPENASKDWTTRFAYLSKTAHFWDMELGRVEIYPLVAKVILEEIEKHRNSLSPADKECLKEEAIVVSVATKVHQKWLQNFQRYPEAGVFFAHRVLKIFYLDGGKPIFKAQELEN</sequence>
<dbReference type="InterPro" id="IPR055465">
    <property type="entry name" value="DUF7037"/>
</dbReference>
<dbReference type="Pfam" id="PF23045">
    <property type="entry name" value="DUF7037"/>
    <property type="match status" value="1"/>
</dbReference>
<dbReference type="InterPro" id="IPR055466">
    <property type="entry name" value="DUF7038"/>
</dbReference>
<dbReference type="Proteomes" id="UP000230233">
    <property type="component" value="Chromosome V"/>
</dbReference>
<evidence type="ECO:0000259" key="1">
    <source>
        <dbReference type="Pfam" id="PF23045"/>
    </source>
</evidence>
<gene>
    <name evidence="5" type="primary">Cnig_chr_V.g21353</name>
    <name evidence="5" type="ORF">B9Z55_021353</name>
</gene>
<protein>
    <submittedName>
        <fullName evidence="5">Uncharacterized protein</fullName>
    </submittedName>
</protein>
<keyword evidence="6" id="KW-1185">Reference proteome</keyword>
<dbReference type="InterPro" id="IPR055467">
    <property type="entry name" value="DUF7039"/>
</dbReference>
<comment type="caution">
    <text evidence="5">The sequence shown here is derived from an EMBL/GenBank/DDBJ whole genome shotgun (WGS) entry which is preliminary data.</text>
</comment>
<evidence type="ECO:0000313" key="5">
    <source>
        <dbReference type="EMBL" id="PIC29945.1"/>
    </source>
</evidence>
<dbReference type="Pfam" id="PF23051">
    <property type="entry name" value="DUF7040"/>
    <property type="match status" value="1"/>
</dbReference>
<evidence type="ECO:0000313" key="6">
    <source>
        <dbReference type="Proteomes" id="UP000230233"/>
    </source>
</evidence>
<dbReference type="AlphaFoldDB" id="A0A2G5TRK0"/>
<dbReference type="EMBL" id="PDUG01000005">
    <property type="protein sequence ID" value="PIC29945.1"/>
    <property type="molecule type" value="Genomic_DNA"/>
</dbReference>